<keyword evidence="5" id="KW-0479">Metal-binding</keyword>
<evidence type="ECO:0000313" key="10">
    <source>
        <dbReference type="Proteomes" id="UP000274601"/>
    </source>
</evidence>
<comment type="similarity">
    <text evidence="2">Belongs to the peptidase M7 family.</text>
</comment>
<dbReference type="SUPFAM" id="SSF55486">
    <property type="entry name" value="Metalloproteases ('zincins'), catalytic domain"/>
    <property type="match status" value="1"/>
</dbReference>
<sequence length="192" mass="20619">MVARKILRVCAASLLGLAFVTGTGVSASAAPAPEQSTQQSVNVRTLRYDTSRAAEFKEAWDEGAKIWNEHVKNVQLVPGSPAEITILADNGWPRAQVQGLGRGTVWMGRQATQEGHYVIRIASHELGHILGLPDRRTGRCDDLMSGASAGTACKNPNPNPAEIAEVERNFQFGRSGIKPGTVLSEAPVLTRH</sequence>
<dbReference type="Proteomes" id="UP000274601">
    <property type="component" value="Unassembled WGS sequence"/>
</dbReference>
<name>A0A495QUH6_9ACTN</name>
<keyword evidence="6" id="KW-0645">Protease</keyword>
<dbReference type="InterPro" id="IPR024079">
    <property type="entry name" value="MetalloPept_cat_dom_sf"/>
</dbReference>
<dbReference type="GO" id="GO:0008270">
    <property type="term" value="F:zinc ion binding"/>
    <property type="evidence" value="ECO:0007669"/>
    <property type="project" value="InterPro"/>
</dbReference>
<protein>
    <recommendedName>
        <fullName evidence="4">Extracellular small neutral protease</fullName>
        <ecNumber evidence="3">3.4.24.77</ecNumber>
    </recommendedName>
    <alternativeName>
        <fullName evidence="7">Snapalysin</fullName>
    </alternativeName>
</protein>
<dbReference type="Gene3D" id="3.40.390.10">
    <property type="entry name" value="Collagenase (Catalytic Domain)"/>
    <property type="match status" value="1"/>
</dbReference>
<reference evidence="9 10" key="1">
    <citation type="submission" date="2018-10" db="EMBL/GenBank/DDBJ databases">
        <title>Genomic Encyclopedia of Archaeal and Bacterial Type Strains, Phase II (KMG-II): from individual species to whole genera.</title>
        <authorList>
            <person name="Goeker M."/>
        </authorList>
    </citation>
    <scope>NUCLEOTIDE SEQUENCE [LARGE SCALE GENOMIC DNA]</scope>
    <source>
        <strain evidence="9 10">DSM 43383</strain>
    </source>
</reference>
<evidence type="ECO:0000256" key="1">
    <source>
        <dbReference type="ARBA" id="ARBA00000612"/>
    </source>
</evidence>
<dbReference type="Pfam" id="PF02031">
    <property type="entry name" value="Peptidase_M7"/>
    <property type="match status" value="1"/>
</dbReference>
<keyword evidence="6" id="KW-0482">Metalloprotease</keyword>
<evidence type="ECO:0000256" key="8">
    <source>
        <dbReference type="SAM" id="SignalP"/>
    </source>
</evidence>
<comment type="catalytic activity">
    <reaction evidence="1">
        <text>Hydrolyzes proteins with a preference for Tyr or Phe in the P1' position. Has no action on amino-acid p-nitroanilides.</text>
        <dbReference type="EC" id="3.4.24.77"/>
    </reaction>
</comment>
<evidence type="ECO:0000256" key="6">
    <source>
        <dbReference type="ARBA" id="ARBA00023049"/>
    </source>
</evidence>
<comment type="caution">
    <text evidence="9">The sequence shown here is derived from an EMBL/GenBank/DDBJ whole genome shotgun (WGS) entry which is preliminary data.</text>
</comment>
<evidence type="ECO:0000256" key="3">
    <source>
        <dbReference type="ARBA" id="ARBA00012325"/>
    </source>
</evidence>
<proteinExistence type="inferred from homology"/>
<feature type="chain" id="PRO_5019727918" description="Extracellular small neutral protease" evidence="8">
    <location>
        <begin position="30"/>
        <end position="192"/>
    </location>
</feature>
<dbReference type="InterPro" id="IPR000013">
    <property type="entry name" value="Peptidase_M7"/>
</dbReference>
<dbReference type="EC" id="3.4.24.77" evidence="3"/>
<accession>A0A495QUH6</accession>
<gene>
    <name evidence="9" type="ORF">BZB76_2499</name>
</gene>
<evidence type="ECO:0000313" key="9">
    <source>
        <dbReference type="EMBL" id="RKS77125.1"/>
    </source>
</evidence>
<keyword evidence="6" id="KW-0378">Hydrolase</keyword>
<evidence type="ECO:0000256" key="7">
    <source>
        <dbReference type="ARBA" id="ARBA00029927"/>
    </source>
</evidence>
<dbReference type="AlphaFoldDB" id="A0A495QUH6"/>
<dbReference type="GO" id="GO:0005576">
    <property type="term" value="C:extracellular region"/>
    <property type="evidence" value="ECO:0007669"/>
    <property type="project" value="InterPro"/>
</dbReference>
<dbReference type="GO" id="GO:0004222">
    <property type="term" value="F:metalloendopeptidase activity"/>
    <property type="evidence" value="ECO:0007669"/>
    <property type="project" value="InterPro"/>
</dbReference>
<feature type="signal peptide" evidence="8">
    <location>
        <begin position="1"/>
        <end position="29"/>
    </location>
</feature>
<keyword evidence="8" id="KW-0732">Signal</keyword>
<dbReference type="OrthoDB" id="5243084at2"/>
<dbReference type="RefSeq" id="WP_121434356.1">
    <property type="nucleotide sequence ID" value="NZ_RBWU01000002.1"/>
</dbReference>
<keyword evidence="10" id="KW-1185">Reference proteome</keyword>
<organism evidence="9 10">
    <name type="scientific">Actinomadura pelletieri DSM 43383</name>
    <dbReference type="NCBI Taxonomy" id="1120940"/>
    <lineage>
        <taxon>Bacteria</taxon>
        <taxon>Bacillati</taxon>
        <taxon>Actinomycetota</taxon>
        <taxon>Actinomycetes</taxon>
        <taxon>Streptosporangiales</taxon>
        <taxon>Thermomonosporaceae</taxon>
        <taxon>Actinomadura</taxon>
    </lineage>
</organism>
<evidence type="ECO:0000256" key="2">
    <source>
        <dbReference type="ARBA" id="ARBA00006571"/>
    </source>
</evidence>
<dbReference type="PRINTS" id="PR00787">
    <property type="entry name" value="NEUTRALPTASE"/>
</dbReference>
<evidence type="ECO:0000256" key="4">
    <source>
        <dbReference type="ARBA" id="ARBA00019129"/>
    </source>
</evidence>
<dbReference type="GO" id="GO:0006508">
    <property type="term" value="P:proteolysis"/>
    <property type="evidence" value="ECO:0007669"/>
    <property type="project" value="InterPro"/>
</dbReference>
<dbReference type="EMBL" id="RBWU01000002">
    <property type="protein sequence ID" value="RKS77125.1"/>
    <property type="molecule type" value="Genomic_DNA"/>
</dbReference>
<evidence type="ECO:0000256" key="5">
    <source>
        <dbReference type="ARBA" id="ARBA00022723"/>
    </source>
</evidence>